<dbReference type="SMART" id="SM00283">
    <property type="entry name" value="MA"/>
    <property type="match status" value="1"/>
</dbReference>
<feature type="domain" description="Methyl-accepting transducer" evidence="11">
    <location>
        <begin position="353"/>
        <end position="589"/>
    </location>
</feature>
<evidence type="ECO:0000313" key="14">
    <source>
        <dbReference type="Proteomes" id="UP000029228"/>
    </source>
</evidence>
<evidence type="ECO:0000256" key="10">
    <source>
        <dbReference type="SAM" id="Phobius"/>
    </source>
</evidence>
<protein>
    <submittedName>
        <fullName evidence="13">Methyl-accepting chemotaxis protein I</fullName>
    </submittedName>
</protein>
<feature type="transmembrane region" description="Helical" evidence="10">
    <location>
        <begin position="272"/>
        <end position="292"/>
    </location>
</feature>
<evidence type="ECO:0000256" key="4">
    <source>
        <dbReference type="ARBA" id="ARBA00023136"/>
    </source>
</evidence>
<reference evidence="13 14" key="1">
    <citation type="submission" date="2014-09" db="EMBL/GenBank/DDBJ databases">
        <title>Vibrio maritimus JCM 19235. (C45) whole genome shotgun sequence.</title>
        <authorList>
            <person name="Sawabe T."/>
            <person name="Meirelles P."/>
            <person name="Nakanishi M."/>
            <person name="Sayaka M."/>
            <person name="Hattori M."/>
            <person name="Ohkuma M."/>
        </authorList>
    </citation>
    <scope>NUCLEOTIDE SEQUENCE [LARGE SCALE GENOMIC DNA]</scope>
    <source>
        <strain evidence="14">JCM19235</strain>
    </source>
</reference>
<keyword evidence="4 10" id="KW-0472">Membrane</keyword>
<evidence type="ECO:0000256" key="2">
    <source>
        <dbReference type="ARBA" id="ARBA00022692"/>
    </source>
</evidence>
<comment type="similarity">
    <text evidence="6">Belongs to the methyl-accepting chemotaxis (MCP) protein family.</text>
</comment>
<dbReference type="AlphaFoldDB" id="A0A090RW42"/>
<keyword evidence="3 10" id="KW-1133">Transmembrane helix</keyword>
<proteinExistence type="inferred from homology"/>
<evidence type="ECO:0000259" key="11">
    <source>
        <dbReference type="PROSITE" id="PS50111"/>
    </source>
</evidence>
<keyword evidence="8" id="KW-0175">Coiled coil</keyword>
<dbReference type="GO" id="GO:0004888">
    <property type="term" value="F:transmembrane signaling receptor activity"/>
    <property type="evidence" value="ECO:0007669"/>
    <property type="project" value="InterPro"/>
</dbReference>
<dbReference type="EMBL" id="BBMR01000003">
    <property type="protein sequence ID" value="GAL18434.1"/>
    <property type="molecule type" value="Genomic_DNA"/>
</dbReference>
<evidence type="ECO:0000256" key="8">
    <source>
        <dbReference type="SAM" id="Coils"/>
    </source>
</evidence>
<name>A0A090RW42_9VIBR</name>
<feature type="coiled-coil region" evidence="8">
    <location>
        <begin position="220"/>
        <end position="262"/>
    </location>
</feature>
<feature type="compositionally biased region" description="Polar residues" evidence="9">
    <location>
        <begin position="582"/>
        <end position="607"/>
    </location>
</feature>
<dbReference type="GO" id="GO:0006935">
    <property type="term" value="P:chemotaxis"/>
    <property type="evidence" value="ECO:0007669"/>
    <property type="project" value="InterPro"/>
</dbReference>
<dbReference type="Pfam" id="PF00015">
    <property type="entry name" value="MCPsignal"/>
    <property type="match status" value="1"/>
</dbReference>
<dbReference type="OrthoDB" id="6092731at2"/>
<dbReference type="InterPro" id="IPR003660">
    <property type="entry name" value="HAMP_dom"/>
</dbReference>
<feature type="region of interest" description="Disordered" evidence="9">
    <location>
        <begin position="582"/>
        <end position="613"/>
    </location>
</feature>
<dbReference type="CDD" id="cd06225">
    <property type="entry name" value="HAMP"/>
    <property type="match status" value="1"/>
</dbReference>
<sequence>MEVALSQKQKTLFSMLTLWSGFIILVLFIFNSLASLNEKFTSSSGMNKASAHLASTQVLLMDTVNRRTTLSADGMDAFENSMDALETSAEQDLAVLQSAGLMIESDSISTALESFIFNLSPWLTLKSELGFSVNDGLLEQLQENNVKIDAAIKETGMVTLTSDFQKVVTSLQEYLIDPNEQNEKGFKRALAGFVNASNSYAMLELYEKEVKALELGFARVVELSGTLVGLENKLDQAQATTLAAFDNAALALNQQAQALNQEASQVSSMTQISVGIACALLALFTTAIFLTMNISLARSLKQTLNALKQVEKGDLSTRLPVSNNTRDEFNQLKKAINVSCENLGTLVDGVKVNSQQLSNNSGELDTGINQLRQHQSEVIEQTQLLASATEEVSVTTQEISGSLEYVASISKTSADSAQAGGEIIVDTIASFEKVGAILEDAATHIEQLEQASQKIDSVMEIINGIAEQTNLLALNAAIEAARAGEQGRGFAVVADEVRSLAVRTVQAVEEISGTIDTMKQESTQVIQFIAQSDSSMQSGREQGNQAKAALEEIMNKAQEASSQTEVIFASVKELATTSQSMASNMAQINESMGELETSSQSLKQTSDGVDKRSTELYQECERFKTA</sequence>
<keyword evidence="2 10" id="KW-0812">Transmembrane</keyword>
<evidence type="ECO:0000256" key="9">
    <source>
        <dbReference type="SAM" id="MobiDB-lite"/>
    </source>
</evidence>
<evidence type="ECO:0000256" key="6">
    <source>
        <dbReference type="ARBA" id="ARBA00029447"/>
    </source>
</evidence>
<dbReference type="GO" id="GO:0007165">
    <property type="term" value="P:signal transduction"/>
    <property type="evidence" value="ECO:0007669"/>
    <property type="project" value="UniProtKB-KW"/>
</dbReference>
<dbReference type="FunFam" id="1.10.287.950:FF:000001">
    <property type="entry name" value="Methyl-accepting chemotaxis sensory transducer"/>
    <property type="match status" value="1"/>
</dbReference>
<dbReference type="PROSITE" id="PS50885">
    <property type="entry name" value="HAMP"/>
    <property type="match status" value="1"/>
</dbReference>
<evidence type="ECO:0000256" key="7">
    <source>
        <dbReference type="PROSITE-ProRule" id="PRU00284"/>
    </source>
</evidence>
<dbReference type="PRINTS" id="PR00260">
    <property type="entry name" value="CHEMTRNSDUCR"/>
</dbReference>
<dbReference type="PANTHER" id="PTHR32089:SF119">
    <property type="entry name" value="METHYL-ACCEPTING CHEMOTAXIS PROTEIN CTPL"/>
    <property type="match status" value="1"/>
</dbReference>
<evidence type="ECO:0000313" key="13">
    <source>
        <dbReference type="EMBL" id="GAL18434.1"/>
    </source>
</evidence>
<evidence type="ECO:0000256" key="5">
    <source>
        <dbReference type="ARBA" id="ARBA00023224"/>
    </source>
</evidence>
<dbReference type="PANTHER" id="PTHR32089">
    <property type="entry name" value="METHYL-ACCEPTING CHEMOTAXIS PROTEIN MCPB"/>
    <property type="match status" value="1"/>
</dbReference>
<dbReference type="PROSITE" id="PS50111">
    <property type="entry name" value="CHEMOTAXIS_TRANSDUC_2"/>
    <property type="match status" value="1"/>
</dbReference>
<accession>A0A090RW42</accession>
<organism evidence="13 14">
    <name type="scientific">Vibrio maritimus</name>
    <dbReference type="NCBI Taxonomy" id="990268"/>
    <lineage>
        <taxon>Bacteria</taxon>
        <taxon>Pseudomonadati</taxon>
        <taxon>Pseudomonadota</taxon>
        <taxon>Gammaproteobacteria</taxon>
        <taxon>Vibrionales</taxon>
        <taxon>Vibrionaceae</taxon>
        <taxon>Vibrio</taxon>
    </lineage>
</organism>
<dbReference type="SUPFAM" id="SSF58104">
    <property type="entry name" value="Methyl-accepting chemotaxis protein (MCP) signaling domain"/>
    <property type="match status" value="1"/>
</dbReference>
<feature type="transmembrane region" description="Helical" evidence="10">
    <location>
        <begin position="12"/>
        <end position="34"/>
    </location>
</feature>
<dbReference type="Gene3D" id="1.10.287.950">
    <property type="entry name" value="Methyl-accepting chemotaxis protein"/>
    <property type="match status" value="1"/>
</dbReference>
<gene>
    <name evidence="13" type="ORF">JCM19235_1857</name>
</gene>
<comment type="caution">
    <text evidence="13">The sequence shown here is derived from an EMBL/GenBank/DDBJ whole genome shotgun (WGS) entry which is preliminary data.</text>
</comment>
<dbReference type="CDD" id="cd11386">
    <property type="entry name" value="MCP_signal"/>
    <property type="match status" value="1"/>
</dbReference>
<dbReference type="Pfam" id="PF00672">
    <property type="entry name" value="HAMP"/>
    <property type="match status" value="1"/>
</dbReference>
<keyword evidence="5 7" id="KW-0807">Transducer</keyword>
<reference evidence="13 14" key="2">
    <citation type="submission" date="2014-09" db="EMBL/GenBank/DDBJ databases">
        <authorList>
            <consortium name="NBRP consortium"/>
            <person name="Sawabe T."/>
            <person name="Meirelles P."/>
            <person name="Nakanishi M."/>
            <person name="Sayaka M."/>
            <person name="Hattori M."/>
            <person name="Ohkuma M."/>
        </authorList>
    </citation>
    <scope>NUCLEOTIDE SEQUENCE [LARGE SCALE GENOMIC DNA]</scope>
    <source>
        <strain evidence="14">JCM19235</strain>
    </source>
</reference>
<dbReference type="STRING" id="990268.JCM19235_1857"/>
<keyword evidence="14" id="KW-1185">Reference proteome</keyword>
<feature type="domain" description="HAMP" evidence="12">
    <location>
        <begin position="294"/>
        <end position="348"/>
    </location>
</feature>
<evidence type="ECO:0000256" key="3">
    <source>
        <dbReference type="ARBA" id="ARBA00022989"/>
    </source>
</evidence>
<evidence type="ECO:0000259" key="12">
    <source>
        <dbReference type="PROSITE" id="PS50885"/>
    </source>
</evidence>
<dbReference type="InterPro" id="IPR004089">
    <property type="entry name" value="MCPsignal_dom"/>
</dbReference>
<dbReference type="InterPro" id="IPR004090">
    <property type="entry name" value="Chemotax_Me-accpt_rcpt"/>
</dbReference>
<dbReference type="SMART" id="SM00304">
    <property type="entry name" value="HAMP"/>
    <property type="match status" value="1"/>
</dbReference>
<comment type="subcellular location">
    <subcellularLocation>
        <location evidence="1">Membrane</location>
        <topology evidence="1">Multi-pass membrane protein</topology>
    </subcellularLocation>
</comment>
<dbReference type="Proteomes" id="UP000029228">
    <property type="component" value="Unassembled WGS sequence"/>
</dbReference>
<dbReference type="GO" id="GO:0016020">
    <property type="term" value="C:membrane"/>
    <property type="evidence" value="ECO:0007669"/>
    <property type="project" value="UniProtKB-SubCell"/>
</dbReference>
<evidence type="ECO:0000256" key="1">
    <source>
        <dbReference type="ARBA" id="ARBA00004141"/>
    </source>
</evidence>